<keyword evidence="3" id="KW-1185">Reference proteome</keyword>
<comment type="caution">
    <text evidence="2">The sequence shown here is derived from an EMBL/GenBank/DDBJ whole genome shotgun (WGS) entry which is preliminary data.</text>
</comment>
<dbReference type="RefSeq" id="WP_132621102.1">
    <property type="nucleotide sequence ID" value="NZ_SMKV01000007.1"/>
</dbReference>
<evidence type="ECO:0000256" key="1">
    <source>
        <dbReference type="SAM" id="MobiDB-lite"/>
    </source>
</evidence>
<reference evidence="2 3" key="1">
    <citation type="submission" date="2019-03" db="EMBL/GenBank/DDBJ databases">
        <title>Draft genome sequences of novel Actinobacteria.</title>
        <authorList>
            <person name="Sahin N."/>
            <person name="Ay H."/>
            <person name="Saygin H."/>
        </authorList>
    </citation>
    <scope>NUCLEOTIDE SEQUENCE [LARGE SCALE GENOMIC DNA]</scope>
    <source>
        <strain evidence="2 3">16K404</strain>
    </source>
</reference>
<feature type="region of interest" description="Disordered" evidence="1">
    <location>
        <begin position="68"/>
        <end position="88"/>
    </location>
</feature>
<protein>
    <submittedName>
        <fullName evidence="2">Uncharacterized protein</fullName>
    </submittedName>
</protein>
<dbReference type="EMBL" id="SMKV01000007">
    <property type="protein sequence ID" value="TDC94441.1"/>
    <property type="molecule type" value="Genomic_DNA"/>
</dbReference>
<accession>A0A4R4UQZ8</accession>
<organism evidence="2 3">
    <name type="scientific">Saccharopolyspora aridisoli</name>
    <dbReference type="NCBI Taxonomy" id="2530385"/>
    <lineage>
        <taxon>Bacteria</taxon>
        <taxon>Bacillati</taxon>
        <taxon>Actinomycetota</taxon>
        <taxon>Actinomycetes</taxon>
        <taxon>Pseudonocardiales</taxon>
        <taxon>Pseudonocardiaceae</taxon>
        <taxon>Saccharopolyspora</taxon>
    </lineage>
</organism>
<sequence length="88" mass="9531">MTCPVEEWGIDPGKSWTRCAAPGVPGALRRRDRVCNAYGHAEALQVLSDPGTFSSNIARALRMENEAARSREAARARRRSCGPTTSTA</sequence>
<dbReference type="AlphaFoldDB" id="A0A4R4UQZ8"/>
<name>A0A4R4UQZ8_9PSEU</name>
<gene>
    <name evidence="2" type="ORF">E1161_07855</name>
</gene>
<evidence type="ECO:0000313" key="2">
    <source>
        <dbReference type="EMBL" id="TDC94441.1"/>
    </source>
</evidence>
<proteinExistence type="predicted"/>
<dbReference type="Proteomes" id="UP000294744">
    <property type="component" value="Unassembled WGS sequence"/>
</dbReference>
<evidence type="ECO:0000313" key="3">
    <source>
        <dbReference type="Proteomes" id="UP000294744"/>
    </source>
</evidence>